<feature type="compositionally biased region" description="Basic and acidic residues" evidence="3">
    <location>
        <begin position="46"/>
        <end position="60"/>
    </location>
</feature>
<dbReference type="InterPro" id="IPR033121">
    <property type="entry name" value="PEPTIDASE_A1"/>
</dbReference>
<evidence type="ECO:0000256" key="4">
    <source>
        <dbReference type="SAM" id="SignalP"/>
    </source>
</evidence>
<name>A0AAV4BRD9_9GAST</name>
<keyword evidence="2" id="KW-1015">Disulfide bond</keyword>
<keyword evidence="7" id="KW-1185">Reference proteome</keyword>
<feature type="chain" id="PRO_5043539792" evidence="4">
    <location>
        <begin position="20"/>
        <end position="473"/>
    </location>
</feature>
<dbReference type="Pfam" id="PF00026">
    <property type="entry name" value="Asp"/>
    <property type="match status" value="2"/>
</dbReference>
<dbReference type="EMBL" id="BLXT01005502">
    <property type="protein sequence ID" value="GFO23140.1"/>
    <property type="molecule type" value="Genomic_DNA"/>
</dbReference>
<dbReference type="AlphaFoldDB" id="A0AAV4BRD9"/>
<dbReference type="FunFam" id="2.40.70.10:FF:000008">
    <property type="entry name" value="Cathepsin D"/>
    <property type="match status" value="1"/>
</dbReference>
<comment type="similarity">
    <text evidence="1">Belongs to the peptidase A1 family.</text>
</comment>
<dbReference type="GO" id="GO:0006508">
    <property type="term" value="P:proteolysis"/>
    <property type="evidence" value="ECO:0007669"/>
    <property type="project" value="InterPro"/>
</dbReference>
<dbReference type="PROSITE" id="PS51767">
    <property type="entry name" value="PEPTIDASE_A1"/>
    <property type="match status" value="1"/>
</dbReference>
<feature type="disulfide bond" evidence="2">
    <location>
        <begin position="389"/>
        <end position="427"/>
    </location>
</feature>
<dbReference type="GO" id="GO:0004190">
    <property type="term" value="F:aspartic-type endopeptidase activity"/>
    <property type="evidence" value="ECO:0007669"/>
    <property type="project" value="InterPro"/>
</dbReference>
<evidence type="ECO:0000256" key="3">
    <source>
        <dbReference type="SAM" id="MobiDB-lite"/>
    </source>
</evidence>
<feature type="region of interest" description="Disordered" evidence="3">
    <location>
        <begin position="40"/>
        <end position="85"/>
    </location>
</feature>
<dbReference type="CDD" id="cd05471">
    <property type="entry name" value="pepsin_like"/>
    <property type="match status" value="1"/>
</dbReference>
<evidence type="ECO:0000259" key="5">
    <source>
        <dbReference type="PROSITE" id="PS51767"/>
    </source>
</evidence>
<evidence type="ECO:0000313" key="6">
    <source>
        <dbReference type="EMBL" id="GFO23140.1"/>
    </source>
</evidence>
<proteinExistence type="inferred from homology"/>
<organism evidence="6 7">
    <name type="scientific">Plakobranchus ocellatus</name>
    <dbReference type="NCBI Taxonomy" id="259542"/>
    <lineage>
        <taxon>Eukaryota</taxon>
        <taxon>Metazoa</taxon>
        <taxon>Spiralia</taxon>
        <taxon>Lophotrochozoa</taxon>
        <taxon>Mollusca</taxon>
        <taxon>Gastropoda</taxon>
        <taxon>Heterobranchia</taxon>
        <taxon>Euthyneura</taxon>
        <taxon>Panpulmonata</taxon>
        <taxon>Sacoglossa</taxon>
        <taxon>Placobranchoidea</taxon>
        <taxon>Plakobranchidae</taxon>
        <taxon>Plakobranchus</taxon>
    </lineage>
</organism>
<dbReference type="SUPFAM" id="SSF50630">
    <property type="entry name" value="Acid proteases"/>
    <property type="match status" value="2"/>
</dbReference>
<dbReference type="PRINTS" id="PR00792">
    <property type="entry name" value="PEPSIN"/>
</dbReference>
<dbReference type="InterPro" id="IPR021109">
    <property type="entry name" value="Peptidase_aspartic_dom_sf"/>
</dbReference>
<sequence>MHLFPVVVLTITLVSSCTAGVLNTFVRGSHRPGVNVKTIQAHQRSYSREGPSRKNPEQRPRRPLPSKTEKTRSKSKYHYLSNTPSSTTDIELKNVNNSMHYLYGTINIGTPAQEMNVIFDTGPSLMWISSRHHQQNNEGGVCLDAKHYFDSSSTYKNNGEPFTTTYYSEVVSGYFGQDRVTVANLTVENQMFGETATYLDMFANTCIDGVVGLGFHDKSRSKEFSLVENMVIQGLLDAPVFSLYLKRLGTDGGRESHLTLGGANPDFFTGVFQFANLTEPDLWRFEIDRLGTDGGRESHLTLGGANPDFFTGVFQFASLTEPDLWRFEIDRIETLNGSSTLWVSEYEVEVRSNFEMIEGPYPDMHLLNKRLGATLMDTPGLYNVYEFNCSEVDSLLDVDFFLDRGKKLSLSSKDYVVKEEKLGQTICYSAFLGRRRFSKGRDNYWRLGQAFLRSFYTYFDKENRRIGFAKAKH</sequence>
<evidence type="ECO:0000313" key="7">
    <source>
        <dbReference type="Proteomes" id="UP000735302"/>
    </source>
</evidence>
<feature type="domain" description="Peptidase A1" evidence="5">
    <location>
        <begin position="102"/>
        <end position="469"/>
    </location>
</feature>
<dbReference type="Gene3D" id="2.40.70.10">
    <property type="entry name" value="Acid Proteases"/>
    <property type="match status" value="3"/>
</dbReference>
<gene>
    <name evidence="6" type="ORF">PoB_004964500</name>
</gene>
<accession>A0AAV4BRD9</accession>
<reference evidence="6 7" key="1">
    <citation type="journal article" date="2021" name="Elife">
        <title>Chloroplast acquisition without the gene transfer in kleptoplastic sea slugs, Plakobranchus ocellatus.</title>
        <authorList>
            <person name="Maeda T."/>
            <person name="Takahashi S."/>
            <person name="Yoshida T."/>
            <person name="Shimamura S."/>
            <person name="Takaki Y."/>
            <person name="Nagai Y."/>
            <person name="Toyoda A."/>
            <person name="Suzuki Y."/>
            <person name="Arimoto A."/>
            <person name="Ishii H."/>
            <person name="Satoh N."/>
            <person name="Nishiyama T."/>
            <person name="Hasebe M."/>
            <person name="Maruyama T."/>
            <person name="Minagawa J."/>
            <person name="Obokata J."/>
            <person name="Shigenobu S."/>
        </authorList>
    </citation>
    <scope>NUCLEOTIDE SEQUENCE [LARGE SCALE GENOMIC DNA]</scope>
</reference>
<dbReference type="InterPro" id="IPR001461">
    <property type="entry name" value="Aspartic_peptidase_A1"/>
</dbReference>
<evidence type="ECO:0000256" key="2">
    <source>
        <dbReference type="PIRSR" id="PIRSR601461-2"/>
    </source>
</evidence>
<dbReference type="InterPro" id="IPR034164">
    <property type="entry name" value="Pepsin-like_dom"/>
</dbReference>
<comment type="caution">
    <text evidence="6">The sequence shown here is derived from an EMBL/GenBank/DDBJ whole genome shotgun (WGS) entry which is preliminary data.</text>
</comment>
<dbReference type="Proteomes" id="UP000735302">
    <property type="component" value="Unassembled WGS sequence"/>
</dbReference>
<dbReference type="PANTHER" id="PTHR47966">
    <property type="entry name" value="BETA-SITE APP-CLEAVING ENZYME, ISOFORM A-RELATED"/>
    <property type="match status" value="1"/>
</dbReference>
<feature type="signal peptide" evidence="4">
    <location>
        <begin position="1"/>
        <end position="19"/>
    </location>
</feature>
<evidence type="ECO:0000256" key="1">
    <source>
        <dbReference type="ARBA" id="ARBA00007447"/>
    </source>
</evidence>
<protein>
    <submittedName>
        <fullName evidence="6">Cathepsin d</fullName>
    </submittedName>
</protein>
<dbReference type="PANTHER" id="PTHR47966:SF51">
    <property type="entry name" value="BETA-SITE APP-CLEAVING ENZYME, ISOFORM A-RELATED"/>
    <property type="match status" value="1"/>
</dbReference>
<keyword evidence="4" id="KW-0732">Signal</keyword>